<feature type="region of interest" description="Disordered" evidence="7">
    <location>
        <begin position="214"/>
        <end position="234"/>
    </location>
</feature>
<evidence type="ECO:0000259" key="9">
    <source>
        <dbReference type="Pfam" id="PF20628"/>
    </source>
</evidence>
<gene>
    <name evidence="10" type="ORF">E8M12_02965</name>
</gene>
<reference evidence="10 11" key="1">
    <citation type="submission" date="2019-04" db="EMBL/GenBank/DDBJ databases">
        <title>Thalassotalea guangxiensis sp. nov., isolated from sediment of the coastal wetland.</title>
        <authorList>
            <person name="Zheng S."/>
            <person name="Zhang D."/>
        </authorList>
    </citation>
    <scope>NUCLEOTIDE SEQUENCE [LARGE SCALE GENOMIC DNA]</scope>
    <source>
        <strain evidence="10 11">ZS-4</strain>
    </source>
</reference>
<dbReference type="Pfam" id="PF04261">
    <property type="entry name" value="Dyp_perox_N"/>
    <property type="match status" value="1"/>
</dbReference>
<name>A0A4U1B8C7_9GAMM</name>
<sequence length="314" mass="35907">MEYSMAREQFGVCAEPSLHSYYLLFNVLDNKNDYVRYTLAKLPEIFNEYSNRFSEANLSTVIAIGATYWDEFYPDAKPKGLRPFPAMQVEDRFAPSNNIDLYIEVRSDRADVNHIVSTRVCEMLNSSVELIEQVKGFRYLDGRDLTGFIEGSDNPRGPHKREVALVKSDQQPLFANGSYLHIQRYRHNMKLWQSLELKQQEDIYGKSKLDDIEYPEADKPDTSHSKRTRIKDAQGNPVALVRQSMPYGHMKVQGLFSVAYCQTPDNYEVILTSMIQGDGHGNYDHLLKYTQAETGAAFFAPSIDFIENLAPASD</sequence>
<keyword evidence="11" id="KW-1185">Reference proteome</keyword>
<evidence type="ECO:0000256" key="7">
    <source>
        <dbReference type="SAM" id="MobiDB-lite"/>
    </source>
</evidence>
<dbReference type="AlphaFoldDB" id="A0A4U1B8C7"/>
<evidence type="ECO:0000256" key="4">
    <source>
        <dbReference type="ARBA" id="ARBA00023002"/>
    </source>
</evidence>
<proteinExistence type="inferred from homology"/>
<dbReference type="NCBIfam" id="TIGR01413">
    <property type="entry name" value="Dyp_perox_fam"/>
    <property type="match status" value="1"/>
</dbReference>
<evidence type="ECO:0000256" key="2">
    <source>
        <dbReference type="ARBA" id="ARBA00022559"/>
    </source>
</evidence>
<comment type="similarity">
    <text evidence="6">Belongs to the DyP-type peroxidase family.</text>
</comment>
<comment type="caution">
    <text evidence="10">The sequence shown here is derived from an EMBL/GenBank/DDBJ whole genome shotgun (WGS) entry which is preliminary data.</text>
</comment>
<dbReference type="SUPFAM" id="SSF54909">
    <property type="entry name" value="Dimeric alpha+beta barrel"/>
    <property type="match status" value="1"/>
</dbReference>
<dbReference type="InterPro" id="IPR048327">
    <property type="entry name" value="Dyp_perox_N"/>
</dbReference>
<evidence type="ECO:0000256" key="5">
    <source>
        <dbReference type="ARBA" id="ARBA00023004"/>
    </source>
</evidence>
<dbReference type="GO" id="GO:0004601">
    <property type="term" value="F:peroxidase activity"/>
    <property type="evidence" value="ECO:0007669"/>
    <property type="project" value="UniProtKB-KW"/>
</dbReference>
<evidence type="ECO:0000256" key="3">
    <source>
        <dbReference type="ARBA" id="ARBA00022723"/>
    </source>
</evidence>
<dbReference type="InterPro" id="IPR006314">
    <property type="entry name" value="Dyp_peroxidase"/>
</dbReference>
<dbReference type="PANTHER" id="PTHR30521:SF0">
    <property type="entry name" value="DYP-TYPE PEROXIDASE FAMILY PROTEIN"/>
    <property type="match status" value="1"/>
</dbReference>
<protein>
    <submittedName>
        <fullName evidence="10">Dyp-type peroxidase</fullName>
    </submittedName>
</protein>
<dbReference type="PROSITE" id="PS51404">
    <property type="entry name" value="DYP_PEROXIDASE"/>
    <property type="match status" value="1"/>
</dbReference>
<keyword evidence="3" id="KW-0479">Metal-binding</keyword>
<keyword evidence="5" id="KW-0408">Iron</keyword>
<feature type="domain" description="Dyp-type peroxidase N-terminal" evidence="8">
    <location>
        <begin position="21"/>
        <end position="138"/>
    </location>
</feature>
<evidence type="ECO:0000256" key="1">
    <source>
        <dbReference type="ARBA" id="ARBA00001970"/>
    </source>
</evidence>
<dbReference type="GO" id="GO:0046872">
    <property type="term" value="F:metal ion binding"/>
    <property type="evidence" value="ECO:0007669"/>
    <property type="project" value="UniProtKB-KW"/>
</dbReference>
<dbReference type="PANTHER" id="PTHR30521">
    <property type="entry name" value="DEFERROCHELATASE/PEROXIDASE"/>
    <property type="match status" value="1"/>
</dbReference>
<dbReference type="OrthoDB" id="3251355at2"/>
<dbReference type="Proteomes" id="UP000307999">
    <property type="component" value="Unassembled WGS sequence"/>
</dbReference>
<dbReference type="Pfam" id="PF20628">
    <property type="entry name" value="Dyp_perox_C"/>
    <property type="match status" value="1"/>
</dbReference>
<accession>A0A4U1B8C7</accession>
<dbReference type="InterPro" id="IPR048328">
    <property type="entry name" value="Dyp_perox_C"/>
</dbReference>
<keyword evidence="4" id="KW-0560">Oxidoreductase</keyword>
<dbReference type="GO" id="GO:0020037">
    <property type="term" value="F:heme binding"/>
    <property type="evidence" value="ECO:0007669"/>
    <property type="project" value="InterPro"/>
</dbReference>
<feature type="compositionally biased region" description="Basic and acidic residues" evidence="7">
    <location>
        <begin position="214"/>
        <end position="224"/>
    </location>
</feature>
<evidence type="ECO:0000313" key="10">
    <source>
        <dbReference type="EMBL" id="TKB46919.1"/>
    </source>
</evidence>
<comment type="cofactor">
    <cofactor evidence="1">
        <name>heme b</name>
        <dbReference type="ChEBI" id="CHEBI:60344"/>
    </cofactor>
</comment>
<evidence type="ECO:0000259" key="8">
    <source>
        <dbReference type="Pfam" id="PF04261"/>
    </source>
</evidence>
<organism evidence="10 11">
    <name type="scientific">Thalassotalea mangrovi</name>
    <dbReference type="NCBI Taxonomy" id="2572245"/>
    <lineage>
        <taxon>Bacteria</taxon>
        <taxon>Pseudomonadati</taxon>
        <taxon>Pseudomonadota</taxon>
        <taxon>Gammaproteobacteria</taxon>
        <taxon>Alteromonadales</taxon>
        <taxon>Colwelliaceae</taxon>
        <taxon>Thalassotalea</taxon>
    </lineage>
</organism>
<dbReference type="InterPro" id="IPR011008">
    <property type="entry name" value="Dimeric_a/b-barrel"/>
</dbReference>
<evidence type="ECO:0000313" key="11">
    <source>
        <dbReference type="Proteomes" id="UP000307999"/>
    </source>
</evidence>
<dbReference type="GO" id="GO:0005829">
    <property type="term" value="C:cytosol"/>
    <property type="evidence" value="ECO:0007669"/>
    <property type="project" value="TreeGrafter"/>
</dbReference>
<evidence type="ECO:0000256" key="6">
    <source>
        <dbReference type="ARBA" id="ARBA00025737"/>
    </source>
</evidence>
<keyword evidence="2 10" id="KW-0575">Peroxidase</keyword>
<feature type="domain" description="Dyp-type peroxidase C-terminal" evidence="9">
    <location>
        <begin position="142"/>
        <end position="304"/>
    </location>
</feature>
<dbReference type="EMBL" id="SWDB01000005">
    <property type="protein sequence ID" value="TKB46919.1"/>
    <property type="molecule type" value="Genomic_DNA"/>
</dbReference>